<dbReference type="RefSeq" id="WP_076560899.1">
    <property type="nucleotide sequence ID" value="NZ_FTOC01000021.1"/>
</dbReference>
<protein>
    <submittedName>
        <fullName evidence="6">Uncharacterized membrane protein</fullName>
    </submittedName>
</protein>
<keyword evidence="7" id="KW-1185">Reference proteome</keyword>
<keyword evidence="4 5" id="KW-0472">Membrane</keyword>
<evidence type="ECO:0000256" key="5">
    <source>
        <dbReference type="SAM" id="Phobius"/>
    </source>
</evidence>
<evidence type="ECO:0000313" key="7">
    <source>
        <dbReference type="Proteomes" id="UP000187608"/>
    </source>
</evidence>
<dbReference type="PANTHER" id="PTHR36460">
    <property type="entry name" value="UPF0132 DOMAIN PROTEIN (AFU_ORTHOLOGUE AFUA_3G10255)"/>
    <property type="match status" value="1"/>
</dbReference>
<dbReference type="Proteomes" id="UP000187608">
    <property type="component" value="Unassembled WGS sequence"/>
</dbReference>
<name>A0A1N7KW65_9BACI</name>
<dbReference type="AlphaFoldDB" id="A0A1N7KW65"/>
<dbReference type="GO" id="GO:0016020">
    <property type="term" value="C:membrane"/>
    <property type="evidence" value="ECO:0007669"/>
    <property type="project" value="UniProtKB-SubCell"/>
</dbReference>
<feature type="transmembrane region" description="Helical" evidence="5">
    <location>
        <begin position="45"/>
        <end position="65"/>
    </location>
</feature>
<feature type="transmembrane region" description="Helical" evidence="5">
    <location>
        <begin position="20"/>
        <end position="38"/>
    </location>
</feature>
<reference evidence="7" key="1">
    <citation type="submission" date="2017-01" db="EMBL/GenBank/DDBJ databases">
        <authorList>
            <person name="Varghese N."/>
            <person name="Submissions S."/>
        </authorList>
    </citation>
    <scope>NUCLEOTIDE SEQUENCE [LARGE SCALE GENOMIC DNA]</scope>
    <source>
        <strain evidence="7">DSM 23127</strain>
    </source>
</reference>
<evidence type="ECO:0000256" key="2">
    <source>
        <dbReference type="ARBA" id="ARBA00022692"/>
    </source>
</evidence>
<accession>A0A1N7KW65</accession>
<dbReference type="InterPro" id="IPR019109">
    <property type="entry name" value="MamF_MmsF"/>
</dbReference>
<sequence>MANDTRPPVSSSTGLQENIGGLLAYLLGFITGIIFLLVEKENSFIRFHAMQSTIVFGAIFILGIVAGVIPIIGWLIGILLSPVSFILWIFLMYKAYNKERYHLPVVGEMAESQLNKM</sequence>
<keyword evidence="2 5" id="KW-0812">Transmembrane</keyword>
<keyword evidence="3 5" id="KW-1133">Transmembrane helix</keyword>
<evidence type="ECO:0000256" key="1">
    <source>
        <dbReference type="ARBA" id="ARBA00004141"/>
    </source>
</evidence>
<evidence type="ECO:0000313" key="6">
    <source>
        <dbReference type="EMBL" id="SIS65781.1"/>
    </source>
</evidence>
<gene>
    <name evidence="6" type="ORF">SAMN05421687_1214</name>
</gene>
<dbReference type="PANTHER" id="PTHR36460:SF1">
    <property type="entry name" value="UPF0132 DOMAIN PROTEIN (AFU_ORTHOLOGUE AFUA_3G10255)"/>
    <property type="match status" value="1"/>
</dbReference>
<feature type="transmembrane region" description="Helical" evidence="5">
    <location>
        <begin position="71"/>
        <end position="93"/>
    </location>
</feature>
<dbReference type="EMBL" id="FTOC01000021">
    <property type="protein sequence ID" value="SIS65781.1"/>
    <property type="molecule type" value="Genomic_DNA"/>
</dbReference>
<organism evidence="6 7">
    <name type="scientific">Salimicrobium flavidum</name>
    <dbReference type="NCBI Taxonomy" id="570947"/>
    <lineage>
        <taxon>Bacteria</taxon>
        <taxon>Bacillati</taxon>
        <taxon>Bacillota</taxon>
        <taxon>Bacilli</taxon>
        <taxon>Bacillales</taxon>
        <taxon>Bacillaceae</taxon>
        <taxon>Salimicrobium</taxon>
    </lineage>
</organism>
<comment type="subcellular location">
    <subcellularLocation>
        <location evidence="1">Membrane</location>
        <topology evidence="1">Multi-pass membrane protein</topology>
    </subcellularLocation>
</comment>
<dbReference type="OrthoDB" id="2657448at2"/>
<proteinExistence type="predicted"/>
<dbReference type="STRING" id="570947.SAMN05421687_1214"/>
<evidence type="ECO:0000256" key="3">
    <source>
        <dbReference type="ARBA" id="ARBA00022989"/>
    </source>
</evidence>
<evidence type="ECO:0000256" key="4">
    <source>
        <dbReference type="ARBA" id="ARBA00023136"/>
    </source>
</evidence>
<dbReference type="Pfam" id="PF09685">
    <property type="entry name" value="MamF_MmsF"/>
    <property type="match status" value="1"/>
</dbReference>